<dbReference type="SUPFAM" id="SSF53448">
    <property type="entry name" value="Nucleotide-diphospho-sugar transferases"/>
    <property type="match status" value="1"/>
</dbReference>
<accession>A0ABV4ADN3</accession>
<gene>
    <name evidence="3" type="ORF">AB5I84_02165</name>
</gene>
<dbReference type="InterPro" id="IPR007577">
    <property type="entry name" value="GlycoTrfase_DXD_sugar-bd_CS"/>
</dbReference>
<keyword evidence="4" id="KW-1185">Reference proteome</keyword>
<feature type="transmembrane region" description="Helical" evidence="2">
    <location>
        <begin position="232"/>
        <end position="249"/>
    </location>
</feature>
<dbReference type="EMBL" id="JBGCUO010000001">
    <property type="protein sequence ID" value="MEY1660947.1"/>
    <property type="molecule type" value="Genomic_DNA"/>
</dbReference>
<evidence type="ECO:0000313" key="4">
    <source>
        <dbReference type="Proteomes" id="UP001562065"/>
    </source>
</evidence>
<evidence type="ECO:0000313" key="3">
    <source>
        <dbReference type="EMBL" id="MEY1660947.1"/>
    </source>
</evidence>
<dbReference type="PANTHER" id="PTHR32385">
    <property type="entry name" value="MANNOSYL PHOSPHORYLINOSITOL CERAMIDE SYNTHASE"/>
    <property type="match status" value="1"/>
</dbReference>
<dbReference type="Proteomes" id="UP001562065">
    <property type="component" value="Unassembled WGS sequence"/>
</dbReference>
<keyword evidence="1" id="KW-0808">Transferase</keyword>
<dbReference type="InterPro" id="IPR051706">
    <property type="entry name" value="Glycosyltransferase_domain"/>
</dbReference>
<comment type="caution">
    <text evidence="3">The sequence shown here is derived from an EMBL/GenBank/DDBJ whole genome shotgun (WGS) entry which is preliminary data.</text>
</comment>
<keyword evidence="2" id="KW-0472">Membrane</keyword>
<dbReference type="PANTHER" id="PTHR32385:SF15">
    <property type="entry name" value="INOSITOL PHOSPHOCERAMIDE MANNOSYLTRANSFERASE 1"/>
    <property type="match status" value="1"/>
</dbReference>
<sequence length="250" mass="28775">MHIERIPRIAHYIWIGPSPKPQLVEQCIASFQKWLPDFELICWDNERSEEVFRLHPYAREAYEAGLYAFASDVIRLHALVKYGGVYLDSDLELFKPLEPYLEHRFFSGFQDPQHAITAIMGSEKNGEFVCALLAEYQSLHLLNEKGEVDFTTNTYRINQALLAAGIVLEDRDQILPNGIAIYRREIFCPYHPKHGGKPTDLSVSMHHFNGSWVASRHAQKLMQKRARRTRRMLWVSGLLASAAVALVLLR</sequence>
<keyword evidence="2" id="KW-1133">Transmembrane helix</keyword>
<evidence type="ECO:0000256" key="1">
    <source>
        <dbReference type="ARBA" id="ARBA00022679"/>
    </source>
</evidence>
<keyword evidence="2" id="KW-0812">Transmembrane</keyword>
<dbReference type="RefSeq" id="WP_369454187.1">
    <property type="nucleotide sequence ID" value="NZ_JBGCUO010000001.1"/>
</dbReference>
<dbReference type="Pfam" id="PF04488">
    <property type="entry name" value="Gly_transf_sug"/>
    <property type="match status" value="1"/>
</dbReference>
<organism evidence="3 4">
    <name type="scientific">Isoalcanivorax beigongshangi</name>
    <dbReference type="NCBI Taxonomy" id="3238810"/>
    <lineage>
        <taxon>Bacteria</taxon>
        <taxon>Pseudomonadati</taxon>
        <taxon>Pseudomonadota</taxon>
        <taxon>Gammaproteobacteria</taxon>
        <taxon>Oceanospirillales</taxon>
        <taxon>Alcanivoracaceae</taxon>
        <taxon>Isoalcanivorax</taxon>
    </lineage>
</organism>
<name>A0ABV4ADN3_9GAMM</name>
<reference evidence="3 4" key="1">
    <citation type="submission" date="2024-07" db="EMBL/GenBank/DDBJ databases">
        <authorList>
            <person name="Ren Q."/>
        </authorList>
    </citation>
    <scope>NUCLEOTIDE SEQUENCE [LARGE SCALE GENOMIC DNA]</scope>
    <source>
        <strain evidence="3 4">REN37</strain>
    </source>
</reference>
<dbReference type="Gene3D" id="3.90.550.20">
    <property type="match status" value="1"/>
</dbReference>
<evidence type="ECO:0000256" key="2">
    <source>
        <dbReference type="SAM" id="Phobius"/>
    </source>
</evidence>
<protein>
    <submittedName>
        <fullName evidence="3">Glycosyltransferase family 32 protein</fullName>
    </submittedName>
</protein>
<proteinExistence type="predicted"/>
<dbReference type="InterPro" id="IPR029044">
    <property type="entry name" value="Nucleotide-diphossugar_trans"/>
</dbReference>